<dbReference type="GO" id="GO:0015628">
    <property type="term" value="P:protein secretion by the type II secretion system"/>
    <property type="evidence" value="ECO:0007669"/>
    <property type="project" value="InterPro"/>
</dbReference>
<keyword evidence="3 10" id="KW-1003">Cell membrane</keyword>
<comment type="subcellular location">
    <subcellularLocation>
        <location evidence="1">Cell membrane</location>
        <topology evidence="1">Single-pass membrane protein</topology>
    </subcellularLocation>
    <subcellularLocation>
        <location evidence="2">Cell surface</location>
    </subcellularLocation>
</comment>
<keyword evidence="7 10" id="KW-0472">Membrane</keyword>
<proteinExistence type="inferred from homology"/>
<keyword evidence="10" id="KW-0813">Transport</keyword>
<dbReference type="AlphaFoldDB" id="A0A917LFJ5"/>
<evidence type="ECO:0000313" key="12">
    <source>
        <dbReference type="EMBL" id="GGG17988.1"/>
    </source>
</evidence>
<evidence type="ECO:0000256" key="1">
    <source>
        <dbReference type="ARBA" id="ARBA00004162"/>
    </source>
</evidence>
<gene>
    <name evidence="12" type="ORF">GCM10007425_10530</name>
</gene>
<name>A0A917LFJ5_9BACI</name>
<feature type="modified residue" description="N-methylphenylalanine" evidence="11">
    <location>
        <position position="8"/>
    </location>
</feature>
<feature type="transmembrane region" description="Helical" evidence="10">
    <location>
        <begin position="7"/>
        <end position="28"/>
    </location>
</feature>
<reference evidence="12" key="1">
    <citation type="journal article" date="2014" name="Int. J. Syst. Evol. Microbiol.">
        <title>Complete genome sequence of Corynebacterium casei LMG S-19264T (=DSM 44701T), isolated from a smear-ripened cheese.</title>
        <authorList>
            <consortium name="US DOE Joint Genome Institute (JGI-PGF)"/>
            <person name="Walter F."/>
            <person name="Albersmeier A."/>
            <person name="Kalinowski J."/>
            <person name="Ruckert C."/>
        </authorList>
    </citation>
    <scope>NUCLEOTIDE SEQUENCE</scope>
    <source>
        <strain evidence="12">CGMCC 1.15760</strain>
    </source>
</reference>
<keyword evidence="13" id="KW-1185">Reference proteome</keyword>
<dbReference type="InterPro" id="IPR045584">
    <property type="entry name" value="Pilin-like"/>
</dbReference>
<dbReference type="GO" id="GO:0015627">
    <property type="term" value="C:type II protein secretion system complex"/>
    <property type="evidence" value="ECO:0007669"/>
    <property type="project" value="InterPro"/>
</dbReference>
<dbReference type="RefSeq" id="WP_188613981.1">
    <property type="nucleotide sequence ID" value="NZ_BMJT01000003.1"/>
</dbReference>
<feature type="propeptide" id="PRO_5039777012" evidence="11">
    <location>
        <begin position="1"/>
        <end position="7"/>
    </location>
</feature>
<keyword evidence="5 10" id="KW-0812">Transmembrane</keyword>
<evidence type="ECO:0000256" key="11">
    <source>
        <dbReference type="PIRSR" id="PIRSR029928-50"/>
    </source>
</evidence>
<dbReference type="GO" id="GO:0005886">
    <property type="term" value="C:plasma membrane"/>
    <property type="evidence" value="ECO:0007669"/>
    <property type="project" value="UniProtKB-SubCell"/>
</dbReference>
<sequence length="100" mass="11148">MLKRQDGFTLLEMLIVLFIIAILLLIILPNVAQHFATIDKKGCDAHIAMVQGQVEAYRIDHITYPTLQQLVAGKYINEHHEACPDGRPIKITADGTVALQ</sequence>
<dbReference type="SUPFAM" id="SSF54523">
    <property type="entry name" value="Pili subunits"/>
    <property type="match status" value="1"/>
</dbReference>
<dbReference type="Pfam" id="PF07963">
    <property type="entry name" value="N_methyl"/>
    <property type="match status" value="1"/>
</dbReference>
<dbReference type="NCBIfam" id="NF040999">
    <property type="entry name" value="pilin_ComGC"/>
    <property type="match status" value="1"/>
</dbReference>
<reference evidence="12" key="2">
    <citation type="submission" date="2020-09" db="EMBL/GenBank/DDBJ databases">
        <authorList>
            <person name="Sun Q."/>
            <person name="Zhou Y."/>
        </authorList>
    </citation>
    <scope>NUCLEOTIDE SEQUENCE</scope>
    <source>
        <strain evidence="12">CGMCC 1.15760</strain>
    </source>
</reference>
<evidence type="ECO:0000256" key="6">
    <source>
        <dbReference type="ARBA" id="ARBA00022989"/>
    </source>
</evidence>
<dbReference type="PIRSF" id="PIRSF029928">
    <property type="entry name" value="Late_competence_ComGC"/>
    <property type="match status" value="1"/>
</dbReference>
<dbReference type="Gene3D" id="3.30.700.10">
    <property type="entry name" value="Glycoprotein, Type 4 Pilin"/>
    <property type="match status" value="1"/>
</dbReference>
<evidence type="ECO:0000256" key="10">
    <source>
        <dbReference type="PIRNR" id="PIRNR029928"/>
    </source>
</evidence>
<evidence type="ECO:0000256" key="3">
    <source>
        <dbReference type="ARBA" id="ARBA00022475"/>
    </source>
</evidence>
<organism evidence="12 13">
    <name type="scientific">Lysinibacillus alkalisoli</name>
    <dbReference type="NCBI Taxonomy" id="1911548"/>
    <lineage>
        <taxon>Bacteria</taxon>
        <taxon>Bacillati</taxon>
        <taxon>Bacillota</taxon>
        <taxon>Bacilli</taxon>
        <taxon>Bacillales</taxon>
        <taxon>Bacillaceae</taxon>
        <taxon>Lysinibacillus</taxon>
    </lineage>
</organism>
<dbReference type="NCBIfam" id="TIGR02532">
    <property type="entry name" value="IV_pilin_GFxxxE"/>
    <property type="match status" value="1"/>
</dbReference>
<dbReference type="InterPro" id="IPR000983">
    <property type="entry name" value="Bac_GSPG_pilin"/>
</dbReference>
<keyword evidence="8 10" id="KW-0178">Competence</keyword>
<comment type="similarity">
    <text evidence="9 10">Belongs to the ComGC family.</text>
</comment>
<evidence type="ECO:0000256" key="8">
    <source>
        <dbReference type="ARBA" id="ARBA00023287"/>
    </source>
</evidence>
<accession>A0A917LFJ5</accession>
<keyword evidence="6 10" id="KW-1133">Transmembrane helix</keyword>
<dbReference type="Proteomes" id="UP000616608">
    <property type="component" value="Unassembled WGS sequence"/>
</dbReference>
<comment type="subunit">
    <text evidence="10">Homodimer.</text>
</comment>
<dbReference type="GO" id="GO:0009986">
    <property type="term" value="C:cell surface"/>
    <property type="evidence" value="ECO:0007669"/>
    <property type="project" value="UniProtKB-SubCell"/>
</dbReference>
<protein>
    <recommendedName>
        <fullName evidence="10">ComG operon protein 3</fullName>
    </recommendedName>
</protein>
<evidence type="ECO:0000256" key="2">
    <source>
        <dbReference type="ARBA" id="ARBA00004241"/>
    </source>
</evidence>
<dbReference type="InterPro" id="IPR016940">
    <property type="entry name" value="ComGC"/>
</dbReference>
<comment type="caution">
    <text evidence="12">The sequence shown here is derived from an EMBL/GenBank/DDBJ whole genome shotgun (WGS) entry which is preliminary data.</text>
</comment>
<evidence type="ECO:0000256" key="7">
    <source>
        <dbReference type="ARBA" id="ARBA00023136"/>
    </source>
</evidence>
<dbReference type="EMBL" id="BMJT01000003">
    <property type="protein sequence ID" value="GGG17988.1"/>
    <property type="molecule type" value="Genomic_DNA"/>
</dbReference>
<comment type="function">
    <text evidence="10">Required for transformation and DNA binding.</text>
</comment>
<evidence type="ECO:0000256" key="9">
    <source>
        <dbReference type="ARBA" id="ARBA00043982"/>
    </source>
</evidence>
<dbReference type="PRINTS" id="PR00813">
    <property type="entry name" value="BCTERIALGSPG"/>
</dbReference>
<keyword evidence="4 11" id="KW-0488">Methylation</keyword>
<dbReference type="InterPro" id="IPR012902">
    <property type="entry name" value="N_methyl_site"/>
</dbReference>
<feature type="chain" id="PRO_5039777011" description="ComG operon protein 3" evidence="11">
    <location>
        <begin position="8"/>
        <end position="100"/>
    </location>
</feature>
<evidence type="ECO:0000256" key="5">
    <source>
        <dbReference type="ARBA" id="ARBA00022692"/>
    </source>
</evidence>
<evidence type="ECO:0000256" key="4">
    <source>
        <dbReference type="ARBA" id="ARBA00022481"/>
    </source>
</evidence>
<evidence type="ECO:0000313" key="13">
    <source>
        <dbReference type="Proteomes" id="UP000616608"/>
    </source>
</evidence>
<dbReference type="GO" id="GO:0030420">
    <property type="term" value="P:establishment of competence for transformation"/>
    <property type="evidence" value="ECO:0007669"/>
    <property type="project" value="UniProtKB-UniRule"/>
</dbReference>